<dbReference type="InterPro" id="IPR002885">
    <property type="entry name" value="PPR_rpt"/>
</dbReference>
<keyword evidence="2" id="KW-0677">Repeat</keyword>
<evidence type="ECO:0000256" key="3">
    <source>
        <dbReference type="PROSITE-ProRule" id="PRU00708"/>
    </source>
</evidence>
<feature type="repeat" description="PPR" evidence="3">
    <location>
        <begin position="39"/>
        <end position="73"/>
    </location>
</feature>
<evidence type="ECO:0000313" key="4">
    <source>
        <dbReference type="EMBL" id="CDY34373.1"/>
    </source>
</evidence>
<dbReference type="Pfam" id="PF13041">
    <property type="entry name" value="PPR_2"/>
    <property type="match status" value="1"/>
</dbReference>
<dbReference type="PaxDb" id="3708-A0A078HC66"/>
<proteinExistence type="inferred from homology"/>
<dbReference type="AlphaFoldDB" id="A0A078HC66"/>
<dbReference type="PANTHER" id="PTHR47932:SF44">
    <property type="entry name" value="MIOREX COMPLEX COMPONENT 1"/>
    <property type="match status" value="1"/>
</dbReference>
<dbReference type="PANTHER" id="PTHR47932">
    <property type="entry name" value="ATPASE EXPRESSION PROTEIN 3"/>
    <property type="match status" value="1"/>
</dbReference>
<accession>A0A078HC66</accession>
<organism evidence="4 5">
    <name type="scientific">Brassica napus</name>
    <name type="common">Rape</name>
    <dbReference type="NCBI Taxonomy" id="3708"/>
    <lineage>
        <taxon>Eukaryota</taxon>
        <taxon>Viridiplantae</taxon>
        <taxon>Streptophyta</taxon>
        <taxon>Embryophyta</taxon>
        <taxon>Tracheophyta</taxon>
        <taxon>Spermatophyta</taxon>
        <taxon>Magnoliopsida</taxon>
        <taxon>eudicotyledons</taxon>
        <taxon>Gunneridae</taxon>
        <taxon>Pentapetalae</taxon>
        <taxon>rosids</taxon>
        <taxon>malvids</taxon>
        <taxon>Brassicales</taxon>
        <taxon>Brassicaceae</taxon>
        <taxon>Brassiceae</taxon>
        <taxon>Brassica</taxon>
    </lineage>
</organism>
<evidence type="ECO:0000313" key="5">
    <source>
        <dbReference type="Proteomes" id="UP000028999"/>
    </source>
</evidence>
<dbReference type="PROSITE" id="PS51375">
    <property type="entry name" value="PPR"/>
    <property type="match status" value="2"/>
</dbReference>
<gene>
    <name evidence="4" type="primary">BnaA09g11150D</name>
    <name evidence="4" type="ORF">GSBRNA2T00056431001</name>
</gene>
<protein>
    <submittedName>
        <fullName evidence="4">BnaA09g11150D protein</fullName>
    </submittedName>
</protein>
<sequence length="128" mass="14244">MFDSMVTFTTLINGYCKAGMVDDGVELFCEMGPRGIVANAITYITLIRGFGKVGNINGALDIFQEMISSGVIPDTITIRNMLTSLWSKEELKRAVAMLEDLQMSMLCKSYVFFNIKKNVYMLLCVASD</sequence>
<reference evidence="4 5" key="1">
    <citation type="journal article" date="2014" name="Science">
        <title>Plant genetics. Early allopolyploid evolution in the post-Neolithic Brassica napus oilseed genome.</title>
        <authorList>
            <person name="Chalhoub B."/>
            <person name="Denoeud F."/>
            <person name="Liu S."/>
            <person name="Parkin I.A."/>
            <person name="Tang H."/>
            <person name="Wang X."/>
            <person name="Chiquet J."/>
            <person name="Belcram H."/>
            <person name="Tong C."/>
            <person name="Samans B."/>
            <person name="Correa M."/>
            <person name="Da Silva C."/>
            <person name="Just J."/>
            <person name="Falentin C."/>
            <person name="Koh C.S."/>
            <person name="Le Clainche I."/>
            <person name="Bernard M."/>
            <person name="Bento P."/>
            <person name="Noel B."/>
            <person name="Labadie K."/>
            <person name="Alberti A."/>
            <person name="Charles M."/>
            <person name="Arnaud D."/>
            <person name="Guo H."/>
            <person name="Daviaud C."/>
            <person name="Alamery S."/>
            <person name="Jabbari K."/>
            <person name="Zhao M."/>
            <person name="Edger P.P."/>
            <person name="Chelaifa H."/>
            <person name="Tack D."/>
            <person name="Lassalle G."/>
            <person name="Mestiri I."/>
            <person name="Schnel N."/>
            <person name="Le Paslier M.C."/>
            <person name="Fan G."/>
            <person name="Renault V."/>
            <person name="Bayer P.E."/>
            <person name="Golicz A.A."/>
            <person name="Manoli S."/>
            <person name="Lee T.H."/>
            <person name="Thi V.H."/>
            <person name="Chalabi S."/>
            <person name="Hu Q."/>
            <person name="Fan C."/>
            <person name="Tollenaere R."/>
            <person name="Lu Y."/>
            <person name="Battail C."/>
            <person name="Shen J."/>
            <person name="Sidebottom C.H."/>
            <person name="Wang X."/>
            <person name="Canaguier A."/>
            <person name="Chauveau A."/>
            <person name="Berard A."/>
            <person name="Deniot G."/>
            <person name="Guan M."/>
            <person name="Liu Z."/>
            <person name="Sun F."/>
            <person name="Lim Y.P."/>
            <person name="Lyons E."/>
            <person name="Town C.D."/>
            <person name="Bancroft I."/>
            <person name="Wang X."/>
            <person name="Meng J."/>
            <person name="Ma J."/>
            <person name="Pires J.C."/>
            <person name="King G.J."/>
            <person name="Brunel D."/>
            <person name="Delourme R."/>
            <person name="Renard M."/>
            <person name="Aury J.M."/>
            <person name="Adams K.L."/>
            <person name="Batley J."/>
            <person name="Snowdon R.J."/>
            <person name="Tost J."/>
            <person name="Edwards D."/>
            <person name="Zhou Y."/>
            <person name="Hua W."/>
            <person name="Sharpe A.G."/>
            <person name="Paterson A.H."/>
            <person name="Guan C."/>
            <person name="Wincker P."/>
        </authorList>
    </citation>
    <scope>NUCLEOTIDE SEQUENCE [LARGE SCALE GENOMIC DNA]</scope>
    <source>
        <strain evidence="5">cv. Darmor-bzh</strain>
    </source>
</reference>
<dbReference type="Gramene" id="CDY34373">
    <property type="protein sequence ID" value="CDY34373"/>
    <property type="gene ID" value="GSBRNA2T00056431001"/>
</dbReference>
<dbReference type="Proteomes" id="UP000028999">
    <property type="component" value="Unassembled WGS sequence"/>
</dbReference>
<name>A0A078HC66_BRANA</name>
<dbReference type="EMBL" id="LK032333">
    <property type="protein sequence ID" value="CDY34373.1"/>
    <property type="molecule type" value="Genomic_DNA"/>
</dbReference>
<evidence type="ECO:0000256" key="1">
    <source>
        <dbReference type="ARBA" id="ARBA00007626"/>
    </source>
</evidence>
<dbReference type="NCBIfam" id="TIGR00756">
    <property type="entry name" value="PPR"/>
    <property type="match status" value="2"/>
</dbReference>
<dbReference type="InterPro" id="IPR011990">
    <property type="entry name" value="TPR-like_helical_dom_sf"/>
</dbReference>
<evidence type="ECO:0000256" key="2">
    <source>
        <dbReference type="ARBA" id="ARBA00022737"/>
    </source>
</evidence>
<dbReference type="Gene3D" id="1.25.40.10">
    <property type="entry name" value="Tetratricopeptide repeat domain"/>
    <property type="match status" value="1"/>
</dbReference>
<dbReference type="OMA" id="MSMLCKS"/>
<keyword evidence="5" id="KW-1185">Reference proteome</keyword>
<dbReference type="STRING" id="3708.A0A078HC66"/>
<comment type="similarity">
    <text evidence="1">Belongs to the PPR family. P subfamily.</text>
</comment>
<feature type="repeat" description="PPR" evidence="3">
    <location>
        <begin position="4"/>
        <end position="38"/>
    </location>
</feature>